<name>A0ABS9E1D9_9PROT</name>
<proteinExistence type="predicted"/>
<dbReference type="Proteomes" id="UP001521209">
    <property type="component" value="Unassembled WGS sequence"/>
</dbReference>
<evidence type="ECO:0000313" key="1">
    <source>
        <dbReference type="EMBL" id="MCF3948817.1"/>
    </source>
</evidence>
<dbReference type="EMBL" id="JAKGBZ010000085">
    <property type="protein sequence ID" value="MCF3948817.1"/>
    <property type="molecule type" value="Genomic_DNA"/>
</dbReference>
<accession>A0ABS9E1D9</accession>
<sequence>MHGRHLTRNGSAWVFQMRVPRAYDFMEWLTHLRITIGPVDKRTAQGVARVLSLSAHRALGEAQDRLMMAGTGNDDALNKREAVRRDVYDRIGQDLQQIMPAFAALDEGLPDLQSTPQDRARTIYGLLTALGELPASKARVTPPDWDERAAEPPSAADWAKLRRTIGLPPAPDTTEAKLDQIMATVRRLENRGLRELPAASSGPVIAPAIASASRAPLFSKAADSYHERLRATHGDHYDELMSGTPPSRKVKVERGDDRVLSCLRPVRGAMGPHWP</sequence>
<protein>
    <submittedName>
        <fullName evidence="1">Uncharacterized protein</fullName>
    </submittedName>
</protein>
<organism evidence="1 2">
    <name type="scientific">Acidiphilium iwatense</name>
    <dbReference type="NCBI Taxonomy" id="768198"/>
    <lineage>
        <taxon>Bacteria</taxon>
        <taxon>Pseudomonadati</taxon>
        <taxon>Pseudomonadota</taxon>
        <taxon>Alphaproteobacteria</taxon>
        <taxon>Acetobacterales</taxon>
        <taxon>Acidocellaceae</taxon>
        <taxon>Acidiphilium</taxon>
    </lineage>
</organism>
<evidence type="ECO:0000313" key="2">
    <source>
        <dbReference type="Proteomes" id="UP001521209"/>
    </source>
</evidence>
<keyword evidence="2" id="KW-1185">Reference proteome</keyword>
<gene>
    <name evidence="1" type="ORF">L2A60_19390</name>
</gene>
<dbReference type="RefSeq" id="WP_235706125.1">
    <property type="nucleotide sequence ID" value="NZ_JAKGBZ010000085.1"/>
</dbReference>
<reference evidence="1 2" key="1">
    <citation type="submission" date="2022-01" db="EMBL/GenBank/DDBJ databases">
        <authorList>
            <person name="Won M."/>
            <person name="Kim S.-J."/>
            <person name="Kwon S.-W."/>
        </authorList>
    </citation>
    <scope>NUCLEOTIDE SEQUENCE [LARGE SCALE GENOMIC DNA]</scope>
    <source>
        <strain evidence="1 2">KCTC 23505</strain>
    </source>
</reference>
<comment type="caution">
    <text evidence="1">The sequence shown here is derived from an EMBL/GenBank/DDBJ whole genome shotgun (WGS) entry which is preliminary data.</text>
</comment>